<dbReference type="AlphaFoldDB" id="A0A268AES8"/>
<dbReference type="PROSITE" id="PS51186">
    <property type="entry name" value="GNAT"/>
    <property type="match status" value="1"/>
</dbReference>
<organism evidence="2 3">
    <name type="scientific">Terribacillus saccharophilus</name>
    <dbReference type="NCBI Taxonomy" id="361277"/>
    <lineage>
        <taxon>Bacteria</taxon>
        <taxon>Bacillati</taxon>
        <taxon>Bacillota</taxon>
        <taxon>Bacilli</taxon>
        <taxon>Bacillales</taxon>
        <taxon>Bacillaceae</taxon>
        <taxon>Terribacillus</taxon>
    </lineage>
</organism>
<dbReference type="Proteomes" id="UP000216013">
    <property type="component" value="Unassembled WGS sequence"/>
</dbReference>
<accession>A0A268AES8</accession>
<proteinExistence type="predicted"/>
<comment type="caution">
    <text evidence="2">The sequence shown here is derived from an EMBL/GenBank/DDBJ whole genome shotgun (WGS) entry which is preliminary data.</text>
</comment>
<feature type="domain" description="N-acetyltransferase" evidence="1">
    <location>
        <begin position="12"/>
        <end position="163"/>
    </location>
</feature>
<reference evidence="2 3" key="1">
    <citation type="submission" date="2017-07" db="EMBL/GenBank/DDBJ databases">
        <title>Isolation and whole genome analysis of endospore-forming bacteria from heroin.</title>
        <authorList>
            <person name="Kalinowski J."/>
            <person name="Ahrens B."/>
            <person name="Al-Dilaimi A."/>
            <person name="Winkler A."/>
            <person name="Wibberg D."/>
            <person name="Schleenbecker U."/>
            <person name="Ruckert C."/>
            <person name="Wolfel R."/>
            <person name="Grass G."/>
        </authorList>
    </citation>
    <scope>NUCLEOTIDE SEQUENCE [LARGE SCALE GENOMIC DNA]</scope>
    <source>
        <strain evidence="2 3">7528</strain>
    </source>
</reference>
<sequence length="297" mass="33902">MGGCMMAALQAVTAFAHEHDLRKSFNKLARKTFGFDFELLYKSGLWNERYHTHAFADNTQIVANVSVSALTVHINQQKAKAIQIGTVMTDPSYQNQGLATQLLQRVIQQYEMDTDLIYLFSRPGVESIYEKLGFTAVQEKLFSIPVSSEPRPVPDYRKLKPAVNPQDMVVLLDRYGKRHPQSSILDVSDAQHILGFHTLYDPEIEIIELLEPAALLLYKKIGKTMHLYEVISQTRLVWRQIADYVAQPGVTEVIFHFTPTFADLEPFTHIHTERDTLFVNKPELLPADFQFPELSHA</sequence>
<dbReference type="Pfam" id="PF13527">
    <property type="entry name" value="Acetyltransf_9"/>
    <property type="match status" value="1"/>
</dbReference>
<dbReference type="InterPro" id="IPR000182">
    <property type="entry name" value="GNAT_dom"/>
</dbReference>
<evidence type="ECO:0000259" key="1">
    <source>
        <dbReference type="PROSITE" id="PS51186"/>
    </source>
</evidence>
<dbReference type="GO" id="GO:0016747">
    <property type="term" value="F:acyltransferase activity, transferring groups other than amino-acyl groups"/>
    <property type="evidence" value="ECO:0007669"/>
    <property type="project" value="InterPro"/>
</dbReference>
<dbReference type="InterPro" id="IPR016181">
    <property type="entry name" value="Acyl_CoA_acyltransferase"/>
</dbReference>
<dbReference type="CDD" id="cd04301">
    <property type="entry name" value="NAT_SF"/>
    <property type="match status" value="1"/>
</dbReference>
<dbReference type="SUPFAM" id="SSF55729">
    <property type="entry name" value="Acyl-CoA N-acyltransferases (Nat)"/>
    <property type="match status" value="1"/>
</dbReference>
<name>A0A268AES8_9BACI</name>
<dbReference type="EMBL" id="NPBV01000002">
    <property type="protein sequence ID" value="PAD22626.1"/>
    <property type="molecule type" value="Genomic_DNA"/>
</dbReference>
<dbReference type="Gene3D" id="3.40.630.30">
    <property type="match status" value="1"/>
</dbReference>
<protein>
    <recommendedName>
        <fullName evidence="1">N-acetyltransferase domain-containing protein</fullName>
    </recommendedName>
</protein>
<gene>
    <name evidence="2" type="ORF">CHH64_02625</name>
</gene>
<evidence type="ECO:0000313" key="2">
    <source>
        <dbReference type="EMBL" id="PAD22626.1"/>
    </source>
</evidence>
<evidence type="ECO:0000313" key="3">
    <source>
        <dbReference type="Proteomes" id="UP000216013"/>
    </source>
</evidence>